<proteinExistence type="predicted"/>
<gene>
    <name evidence="1" type="ORF">F0M18_16450</name>
</gene>
<dbReference type="Proteomes" id="UP000323708">
    <property type="component" value="Unassembled WGS sequence"/>
</dbReference>
<protein>
    <submittedName>
        <fullName evidence="1">Uncharacterized protein</fullName>
    </submittedName>
</protein>
<dbReference type="RefSeq" id="WP_149612559.1">
    <property type="nucleotide sequence ID" value="NZ_VTUX01000008.1"/>
</dbReference>
<sequence>MLEVTREYFGLNPGQMYHGIQATHAQAVDILTSKNIKYLDLRSALAPRVDRVEAAFLFDSECISSDWYGYEVANSIIPLFAPESTHSILCGDLIGDDQELIRSLLRESLIPARSYNFKHGTLLYCVYLNNLSDAAVQRFHDELSKTPAYLGYMPMEYASPAKFYLSTILVNAYVKHRKQIVLPHEDDRPNSENANLIDYPFAKYSYRLSSLQSMYFDLFLSYKIERPVLPGFTVDTEMSLNAVSENVLPIDDFSILLSDDKFNYLMREKRGKLEKAGIASVTRNGLSQLIQEKINGSYIYNMTHLADHDVTKFNVIIELPRTDGGHPTRMLASLEYQPNQKQLRVITLH</sequence>
<dbReference type="EMBL" id="VTUX01000008">
    <property type="protein sequence ID" value="KAA1189261.1"/>
    <property type="molecule type" value="Genomic_DNA"/>
</dbReference>
<comment type="caution">
    <text evidence="1">The sequence shown here is derived from an EMBL/GenBank/DDBJ whole genome shotgun (WGS) entry which is preliminary data.</text>
</comment>
<dbReference type="AlphaFoldDB" id="A0A5B0WSR0"/>
<reference evidence="1 2" key="1">
    <citation type="submission" date="2019-09" db="EMBL/GenBank/DDBJ databases">
        <authorList>
            <person name="Chen X.-Y."/>
        </authorList>
    </citation>
    <scope>NUCLEOTIDE SEQUENCE [LARGE SCALE GENOMIC DNA]</scope>
    <source>
        <strain evidence="1 2">NY5</strain>
    </source>
</reference>
<evidence type="ECO:0000313" key="2">
    <source>
        <dbReference type="Proteomes" id="UP000323708"/>
    </source>
</evidence>
<organism evidence="1 2">
    <name type="scientific">Pseudohalioglobus sediminis</name>
    <dbReference type="NCBI Taxonomy" id="2606449"/>
    <lineage>
        <taxon>Bacteria</taxon>
        <taxon>Pseudomonadati</taxon>
        <taxon>Pseudomonadota</taxon>
        <taxon>Gammaproteobacteria</taxon>
        <taxon>Cellvibrionales</taxon>
        <taxon>Halieaceae</taxon>
        <taxon>Pseudohalioglobus</taxon>
    </lineage>
</organism>
<accession>A0A5B0WSR0</accession>
<name>A0A5B0WSR0_9GAMM</name>
<evidence type="ECO:0000313" key="1">
    <source>
        <dbReference type="EMBL" id="KAA1189261.1"/>
    </source>
</evidence>
<keyword evidence="2" id="KW-1185">Reference proteome</keyword>